<proteinExistence type="predicted"/>
<feature type="transmembrane region" description="Helical" evidence="1">
    <location>
        <begin position="73"/>
        <end position="96"/>
    </location>
</feature>
<evidence type="ECO:0000313" key="3">
    <source>
        <dbReference type="Proteomes" id="UP000007490"/>
    </source>
</evidence>
<reference evidence="3" key="1">
    <citation type="submission" date="2011-02" db="EMBL/GenBank/DDBJ databases">
        <title>Complete sequence of Methanobacterium sp. AL-21.</title>
        <authorList>
            <consortium name="US DOE Joint Genome Institute"/>
            <person name="Lucas S."/>
            <person name="Copeland A."/>
            <person name="Lapidus A."/>
            <person name="Cheng J.-F."/>
            <person name="Goodwin L."/>
            <person name="Pitluck S."/>
            <person name="Chertkov O."/>
            <person name="Detter J.C."/>
            <person name="Han C."/>
            <person name="Tapia R."/>
            <person name="Land M."/>
            <person name="Hauser L."/>
            <person name="Kyrpides N."/>
            <person name="Ivanova N."/>
            <person name="Mikhailova N."/>
            <person name="Pagani I."/>
            <person name="Cadillo-Quiroz H."/>
            <person name="Imachi H."/>
            <person name="Zinder S."/>
            <person name="Liu W."/>
            <person name="Woyke T."/>
        </authorList>
    </citation>
    <scope>NUCLEOTIDE SEQUENCE [LARGE SCALE GENOMIC DNA]</scope>
    <source>
        <strain evidence="3">AL-21</strain>
    </source>
</reference>
<dbReference type="eggNOG" id="arCOG01917">
    <property type="taxonomic scope" value="Archaea"/>
</dbReference>
<gene>
    <name evidence="2" type="ordered locus">Metbo_1573</name>
</gene>
<dbReference type="RefSeq" id="WP_013645151.1">
    <property type="nucleotide sequence ID" value="NC_015216.1"/>
</dbReference>
<keyword evidence="3" id="KW-1185">Reference proteome</keyword>
<feature type="transmembrane region" description="Helical" evidence="1">
    <location>
        <begin position="40"/>
        <end position="67"/>
    </location>
</feature>
<dbReference type="Proteomes" id="UP000007490">
    <property type="component" value="Chromosome"/>
</dbReference>
<keyword evidence="1" id="KW-0812">Transmembrane</keyword>
<dbReference type="AlphaFoldDB" id="F0T8X2"/>
<dbReference type="STRING" id="877455.Metbo_1573"/>
<dbReference type="KEGG" id="mel:Metbo_1573"/>
<feature type="transmembrane region" description="Helical" evidence="1">
    <location>
        <begin position="108"/>
        <end position="136"/>
    </location>
</feature>
<dbReference type="GeneID" id="10278029"/>
<keyword evidence="1" id="KW-0472">Membrane</keyword>
<dbReference type="OrthoDB" id="78418at2157"/>
<organism evidence="2 3">
    <name type="scientific">Methanobacterium lacus (strain AL-21)</name>
    <dbReference type="NCBI Taxonomy" id="877455"/>
    <lineage>
        <taxon>Archaea</taxon>
        <taxon>Methanobacteriati</taxon>
        <taxon>Methanobacteriota</taxon>
        <taxon>Methanomada group</taxon>
        <taxon>Methanobacteria</taxon>
        <taxon>Methanobacteriales</taxon>
        <taxon>Methanobacteriaceae</taxon>
        <taxon>Methanobacterium</taxon>
    </lineage>
</organism>
<keyword evidence="1" id="KW-1133">Transmembrane helix</keyword>
<name>F0T8X2_METLA</name>
<dbReference type="HOGENOM" id="CLU_1340742_0_0_2"/>
<accession>F0T8X2</accession>
<evidence type="ECO:0000256" key="1">
    <source>
        <dbReference type="SAM" id="Phobius"/>
    </source>
</evidence>
<protein>
    <recommendedName>
        <fullName evidence="4">Zinc-ribbon domain-containing protein</fullName>
    </recommendedName>
</protein>
<reference evidence="2 3" key="2">
    <citation type="journal article" date="2014" name="Int. J. Syst. Evol. Microbiol.">
        <title>Methanobacterium paludis sp. nov. and a novel strain of Methanobacterium lacus isolated from northern peatlands.</title>
        <authorList>
            <person name="Cadillo-Quiroz H."/>
            <person name="Brauer S.L."/>
            <person name="Goodson N."/>
            <person name="Yavitt J.B."/>
            <person name="Zinder S.H."/>
        </authorList>
    </citation>
    <scope>NUCLEOTIDE SEQUENCE [LARGE SCALE GENOMIC DNA]</scope>
    <source>
        <strain evidence="2 3">AL-21</strain>
    </source>
</reference>
<dbReference type="EMBL" id="CP002551">
    <property type="protein sequence ID" value="ADZ09800.1"/>
    <property type="molecule type" value="Genomic_DNA"/>
</dbReference>
<evidence type="ECO:0008006" key="4">
    <source>
        <dbReference type="Google" id="ProtNLM"/>
    </source>
</evidence>
<evidence type="ECO:0000313" key="2">
    <source>
        <dbReference type="EMBL" id="ADZ09800.1"/>
    </source>
</evidence>
<sequence length="204" mass="21123">MKCDKCGRENNETAVYCKSCGAALKDKENLIVRINARLNFLAVTLGLIVFIIVMFITSFLFIGLVTFKAVPAVVYILLVLVISVFVGSIIPGVWGSKTVDDGYINGSFLSLVVLVLAGIIAAFIFLAFMGVASILASAFGPASSLLGSGTSGAVSSLNSTSSASGTNVLNLILNLVELIASLVLILVSGAIGGALGVLIKDQFN</sequence>
<feature type="transmembrane region" description="Helical" evidence="1">
    <location>
        <begin position="178"/>
        <end position="199"/>
    </location>
</feature>